<name>W9Y6P0_9EURO</name>
<protein>
    <recommendedName>
        <fullName evidence="3">DUF218 domain-containing protein</fullName>
    </recommendedName>
</protein>
<dbReference type="RefSeq" id="XP_007737534.1">
    <property type="nucleotide sequence ID" value="XM_007739344.1"/>
</dbReference>
<dbReference type="Gene3D" id="1.10.3620.10">
    <property type="entry name" value="YdcF like domain"/>
    <property type="match status" value="1"/>
</dbReference>
<dbReference type="InterPro" id="IPR014729">
    <property type="entry name" value="Rossmann-like_a/b/a_fold"/>
</dbReference>
<evidence type="ECO:0000313" key="2">
    <source>
        <dbReference type="Proteomes" id="UP000019478"/>
    </source>
</evidence>
<dbReference type="HOGENOM" id="CLU_084257_0_0_1"/>
<accession>W9Y6P0</accession>
<dbReference type="PANTHER" id="PTHR30336">
    <property type="entry name" value="INNER MEMBRANE PROTEIN, PROBABLE PERMEASE"/>
    <property type="match status" value="1"/>
</dbReference>
<dbReference type="STRING" id="1182542.W9Y6P0"/>
<evidence type="ECO:0008006" key="3">
    <source>
        <dbReference type="Google" id="ProtNLM"/>
    </source>
</evidence>
<dbReference type="Proteomes" id="UP000019478">
    <property type="component" value="Unassembled WGS sequence"/>
</dbReference>
<dbReference type="GO" id="GO:0005886">
    <property type="term" value="C:plasma membrane"/>
    <property type="evidence" value="ECO:0007669"/>
    <property type="project" value="TreeGrafter"/>
</dbReference>
<dbReference type="PANTHER" id="PTHR30336:SF20">
    <property type="entry name" value="DUF218 DOMAIN-CONTAINING PROTEIN"/>
    <property type="match status" value="1"/>
</dbReference>
<reference evidence="1 2" key="1">
    <citation type="submission" date="2013-03" db="EMBL/GenBank/DDBJ databases">
        <title>The Genome Sequence of Capronia epimyces CBS 606.96.</title>
        <authorList>
            <consortium name="The Broad Institute Genomics Platform"/>
            <person name="Cuomo C."/>
            <person name="de Hoog S."/>
            <person name="Gorbushina A."/>
            <person name="Walker B."/>
            <person name="Young S.K."/>
            <person name="Zeng Q."/>
            <person name="Gargeya S."/>
            <person name="Fitzgerald M."/>
            <person name="Haas B."/>
            <person name="Abouelleil A."/>
            <person name="Allen A.W."/>
            <person name="Alvarado L."/>
            <person name="Arachchi H.M."/>
            <person name="Berlin A.M."/>
            <person name="Chapman S.B."/>
            <person name="Gainer-Dewar J."/>
            <person name="Goldberg J."/>
            <person name="Griggs A."/>
            <person name="Gujja S."/>
            <person name="Hansen M."/>
            <person name="Howarth C."/>
            <person name="Imamovic A."/>
            <person name="Ireland A."/>
            <person name="Larimer J."/>
            <person name="McCowan C."/>
            <person name="Murphy C."/>
            <person name="Pearson M."/>
            <person name="Poon T.W."/>
            <person name="Priest M."/>
            <person name="Roberts A."/>
            <person name="Saif S."/>
            <person name="Shea T."/>
            <person name="Sisk P."/>
            <person name="Sykes S."/>
            <person name="Wortman J."/>
            <person name="Nusbaum C."/>
            <person name="Birren B."/>
        </authorList>
    </citation>
    <scope>NUCLEOTIDE SEQUENCE [LARGE SCALE GENOMIC DNA]</scope>
    <source>
        <strain evidence="1 2">CBS 606.96</strain>
    </source>
</reference>
<dbReference type="Gene3D" id="3.40.50.620">
    <property type="entry name" value="HUPs"/>
    <property type="match status" value="1"/>
</dbReference>
<sequence>MSFPAADVVSDINLISRFLACPQILSLSSCAPFDVLVFCASAVLPIANNVFSALQSRPGLTKTLVLCGGIGHSTQLMYEAIRKSRRYGSLADKVEGLPEADILNLILQNFYPQLCEQINSNTLQLLVENRSTNCGANAIETRRLLEQHSVPVPKSLVIVQDPTMSLRTLASFSHTYADVFPPPTFAACPTFVPTMSLGSSGIRQGGPDLRFDVSGIDELEIWEHGRFFDLIMGEIPRLRDDDHGYGPKGKGYIAHVDIPAEVDDAWARLKLVFHSKR</sequence>
<dbReference type="AlphaFoldDB" id="W9Y6P0"/>
<dbReference type="eggNOG" id="ENOG502RYVR">
    <property type="taxonomic scope" value="Eukaryota"/>
</dbReference>
<dbReference type="OrthoDB" id="17725at2759"/>
<organism evidence="1 2">
    <name type="scientific">Capronia epimyces CBS 606.96</name>
    <dbReference type="NCBI Taxonomy" id="1182542"/>
    <lineage>
        <taxon>Eukaryota</taxon>
        <taxon>Fungi</taxon>
        <taxon>Dikarya</taxon>
        <taxon>Ascomycota</taxon>
        <taxon>Pezizomycotina</taxon>
        <taxon>Eurotiomycetes</taxon>
        <taxon>Chaetothyriomycetidae</taxon>
        <taxon>Chaetothyriales</taxon>
        <taxon>Herpotrichiellaceae</taxon>
        <taxon>Capronia</taxon>
    </lineage>
</organism>
<comment type="caution">
    <text evidence="1">The sequence shown here is derived from an EMBL/GenBank/DDBJ whole genome shotgun (WGS) entry which is preliminary data.</text>
</comment>
<proteinExistence type="predicted"/>
<dbReference type="InterPro" id="IPR051599">
    <property type="entry name" value="Cell_Envelope_Assoc"/>
</dbReference>
<gene>
    <name evidence="1" type="ORF">A1O3_09250</name>
</gene>
<keyword evidence="2" id="KW-1185">Reference proteome</keyword>
<dbReference type="EMBL" id="AMGY01000009">
    <property type="protein sequence ID" value="EXJ78089.1"/>
    <property type="molecule type" value="Genomic_DNA"/>
</dbReference>
<dbReference type="GeneID" id="19173334"/>
<evidence type="ECO:0000313" key="1">
    <source>
        <dbReference type="EMBL" id="EXJ78089.1"/>
    </source>
</evidence>